<comment type="caution">
    <text evidence="1">The sequence shown here is derived from an EMBL/GenBank/DDBJ whole genome shotgun (WGS) entry which is preliminary data.</text>
</comment>
<proteinExistence type="predicted"/>
<organism evidence="1 2">
    <name type="scientific">Staurois parvus</name>
    <dbReference type="NCBI Taxonomy" id="386267"/>
    <lineage>
        <taxon>Eukaryota</taxon>
        <taxon>Metazoa</taxon>
        <taxon>Chordata</taxon>
        <taxon>Craniata</taxon>
        <taxon>Vertebrata</taxon>
        <taxon>Euteleostomi</taxon>
        <taxon>Amphibia</taxon>
        <taxon>Batrachia</taxon>
        <taxon>Anura</taxon>
        <taxon>Neobatrachia</taxon>
        <taxon>Ranoidea</taxon>
        <taxon>Ranidae</taxon>
        <taxon>Staurois</taxon>
    </lineage>
</organism>
<protein>
    <submittedName>
        <fullName evidence="1">Uncharacterized protein</fullName>
    </submittedName>
</protein>
<evidence type="ECO:0000313" key="2">
    <source>
        <dbReference type="Proteomes" id="UP001162483"/>
    </source>
</evidence>
<reference evidence="1" key="1">
    <citation type="submission" date="2023-05" db="EMBL/GenBank/DDBJ databases">
        <authorList>
            <person name="Stuckert A."/>
        </authorList>
    </citation>
    <scope>NUCLEOTIDE SEQUENCE</scope>
</reference>
<dbReference type="Proteomes" id="UP001162483">
    <property type="component" value="Unassembled WGS sequence"/>
</dbReference>
<evidence type="ECO:0000313" key="1">
    <source>
        <dbReference type="EMBL" id="CAI9622969.1"/>
    </source>
</evidence>
<gene>
    <name evidence="1" type="ORF">SPARVUS_LOCUS16383783</name>
</gene>
<accession>A0ABN9HPE4</accession>
<feature type="non-terminal residue" evidence="1">
    <location>
        <position position="1"/>
    </location>
</feature>
<name>A0ABN9HPE4_9NEOB</name>
<dbReference type="EMBL" id="CATNWA010021506">
    <property type="protein sequence ID" value="CAI9622969.1"/>
    <property type="molecule type" value="Genomic_DNA"/>
</dbReference>
<sequence length="117" mass="12282">SKHEGKKPSVCSIPPAPLNIHLSPLSIQQCALETLLSPVFSLAETEAGAIASEPMRRGRAGLSCGSVCEWTHGAAGAPIVSCLLWRHPTGGRGQESLGGPEKRRIQAALCKTTTNSR</sequence>
<keyword evidence="2" id="KW-1185">Reference proteome</keyword>